<evidence type="ECO:0000313" key="3">
    <source>
        <dbReference type="Proteomes" id="UP000199072"/>
    </source>
</evidence>
<keyword evidence="2" id="KW-0413">Isomerase</keyword>
<protein>
    <submittedName>
        <fullName evidence="2">Mannose-6-phosphate isomerase, cupin superfamily</fullName>
    </submittedName>
</protein>
<dbReference type="RefSeq" id="WP_091147974.1">
    <property type="nucleotide sequence ID" value="NZ_FNAI01000003.1"/>
</dbReference>
<dbReference type="InterPro" id="IPR013096">
    <property type="entry name" value="Cupin_2"/>
</dbReference>
<gene>
    <name evidence="2" type="ORF">SAMN05216464_103181</name>
</gene>
<dbReference type="STRING" id="1391627.SAMN05216464_103181"/>
<dbReference type="AlphaFoldDB" id="A0A1G6Z157"/>
<dbReference type="OrthoDB" id="3395710at2"/>
<dbReference type="SUPFAM" id="SSF51182">
    <property type="entry name" value="RmlC-like cupins"/>
    <property type="match status" value="1"/>
</dbReference>
<reference evidence="2 3" key="1">
    <citation type="submission" date="2016-10" db="EMBL/GenBank/DDBJ databases">
        <authorList>
            <person name="de Groot N.N."/>
        </authorList>
    </citation>
    <scope>NUCLEOTIDE SEQUENCE [LARGE SCALE GENOMIC DNA]</scope>
    <source>
        <strain evidence="2 3">47C3B</strain>
    </source>
</reference>
<organism evidence="2 3">
    <name type="scientific">Mucilaginibacter pineti</name>
    <dbReference type="NCBI Taxonomy" id="1391627"/>
    <lineage>
        <taxon>Bacteria</taxon>
        <taxon>Pseudomonadati</taxon>
        <taxon>Bacteroidota</taxon>
        <taxon>Sphingobacteriia</taxon>
        <taxon>Sphingobacteriales</taxon>
        <taxon>Sphingobacteriaceae</taxon>
        <taxon>Mucilaginibacter</taxon>
    </lineage>
</organism>
<dbReference type="EMBL" id="FNAI01000003">
    <property type="protein sequence ID" value="SDD96484.1"/>
    <property type="molecule type" value="Genomic_DNA"/>
</dbReference>
<keyword evidence="3" id="KW-1185">Reference proteome</keyword>
<dbReference type="Pfam" id="PF07883">
    <property type="entry name" value="Cupin_2"/>
    <property type="match status" value="1"/>
</dbReference>
<dbReference type="InterPro" id="IPR011051">
    <property type="entry name" value="RmlC_Cupin_sf"/>
</dbReference>
<dbReference type="InterPro" id="IPR014710">
    <property type="entry name" value="RmlC-like_jellyroll"/>
</dbReference>
<dbReference type="Proteomes" id="UP000199072">
    <property type="component" value="Unassembled WGS sequence"/>
</dbReference>
<evidence type="ECO:0000313" key="2">
    <source>
        <dbReference type="EMBL" id="SDD96484.1"/>
    </source>
</evidence>
<proteinExistence type="predicted"/>
<dbReference type="GO" id="GO:0016853">
    <property type="term" value="F:isomerase activity"/>
    <property type="evidence" value="ECO:0007669"/>
    <property type="project" value="UniProtKB-KW"/>
</dbReference>
<name>A0A1G6Z157_9SPHI</name>
<accession>A0A1G6Z157</accession>
<sequence length="198" mass="22226">MVNISDYINSGILEQHCFDIFDEKRGQEITALRLVHPEIDHELNEIEDTILQMAKSHAITPAPHLKQSIWRALGFLSEGKLDIGNLPPTDKNSSDTAWLNTVAHLLPAEPYEDFFAALLRQDAHIAQTLVVTRMNVPEEIHEEVAESFFILHGQCACTVGGDVFILNAGDHLEIPLHINHDIKILSPYVIAILQHQFA</sequence>
<dbReference type="Gene3D" id="2.60.120.10">
    <property type="entry name" value="Jelly Rolls"/>
    <property type="match status" value="1"/>
</dbReference>
<evidence type="ECO:0000259" key="1">
    <source>
        <dbReference type="Pfam" id="PF07883"/>
    </source>
</evidence>
<feature type="domain" description="Cupin type-2" evidence="1">
    <location>
        <begin position="136"/>
        <end position="183"/>
    </location>
</feature>